<dbReference type="PANTHER" id="PTHR48111:SF1">
    <property type="entry name" value="TWO-COMPONENT RESPONSE REGULATOR ORR33"/>
    <property type="match status" value="1"/>
</dbReference>
<dbReference type="InterPro" id="IPR039420">
    <property type="entry name" value="WalR-like"/>
</dbReference>
<name>A0ABY0IHW6_9BACT</name>
<accession>A0ABY0IHW6</accession>
<dbReference type="SMART" id="SM00448">
    <property type="entry name" value="REC"/>
    <property type="match status" value="1"/>
</dbReference>
<sequence length="217" mass="25110">MYKILIIDDDEISTHILSTKLKKLQYTVSVYNDPSIVMEDIKIVEDADIVLLDIMMPNFSGYDVLKEIRQYYSQNNIPVIMVTSQNTTSEIVDALTLGANDYVNKPIQFEVLLSRIETQIKVLELHKKDIHNKQIQLFHAIVATYNHEINNQLNIALNISKTLRKDLKDNKAINRLDHAIEKIGQFVNKIEELNPTIDHSMKDYLNEAKMLNLNNEE</sequence>
<dbReference type="PROSITE" id="PS50110">
    <property type="entry name" value="RESPONSE_REGULATORY"/>
    <property type="match status" value="1"/>
</dbReference>
<dbReference type="CDD" id="cd17574">
    <property type="entry name" value="REC_OmpR"/>
    <property type="match status" value="1"/>
</dbReference>
<gene>
    <name evidence="8" type="ORF">DAY19_00075</name>
</gene>
<feature type="domain" description="Response regulatory" evidence="7">
    <location>
        <begin position="3"/>
        <end position="120"/>
    </location>
</feature>
<dbReference type="PANTHER" id="PTHR48111">
    <property type="entry name" value="REGULATOR OF RPOS"/>
    <property type="match status" value="1"/>
</dbReference>
<proteinExistence type="predicted"/>
<protein>
    <submittedName>
        <fullName evidence="8">Response regulator</fullName>
    </submittedName>
</protein>
<feature type="modified residue" description="4-aspartylphosphate" evidence="6">
    <location>
        <position position="53"/>
    </location>
</feature>
<evidence type="ECO:0000313" key="9">
    <source>
        <dbReference type="Proteomes" id="UP000443582"/>
    </source>
</evidence>
<dbReference type="Pfam" id="PF00072">
    <property type="entry name" value="Response_reg"/>
    <property type="match status" value="1"/>
</dbReference>
<dbReference type="Gene3D" id="3.40.50.2300">
    <property type="match status" value="1"/>
</dbReference>
<evidence type="ECO:0000256" key="6">
    <source>
        <dbReference type="PROSITE-ProRule" id="PRU00169"/>
    </source>
</evidence>
<keyword evidence="9" id="KW-1185">Reference proteome</keyword>
<dbReference type="InterPro" id="IPR011006">
    <property type="entry name" value="CheY-like_superfamily"/>
</dbReference>
<evidence type="ECO:0000256" key="4">
    <source>
        <dbReference type="ARBA" id="ARBA00023125"/>
    </source>
</evidence>
<evidence type="ECO:0000256" key="3">
    <source>
        <dbReference type="ARBA" id="ARBA00023015"/>
    </source>
</evidence>
<dbReference type="EMBL" id="QDKL01000001">
    <property type="protein sequence ID" value="RZF22197.1"/>
    <property type="molecule type" value="Genomic_DNA"/>
</dbReference>
<dbReference type="Proteomes" id="UP000443582">
    <property type="component" value="Unassembled WGS sequence"/>
</dbReference>
<keyword evidence="5" id="KW-0804">Transcription</keyword>
<dbReference type="RefSeq" id="WP_114705141.1">
    <property type="nucleotide sequence ID" value="NZ_QDKL01000001.1"/>
</dbReference>
<organism evidence="8 9">
    <name type="scientific">Halobacteriovorax vibrionivorans</name>
    <dbReference type="NCBI Taxonomy" id="2152716"/>
    <lineage>
        <taxon>Bacteria</taxon>
        <taxon>Pseudomonadati</taxon>
        <taxon>Bdellovibrionota</taxon>
        <taxon>Bacteriovoracia</taxon>
        <taxon>Bacteriovoracales</taxon>
        <taxon>Halobacteriovoraceae</taxon>
        <taxon>Halobacteriovorax</taxon>
    </lineage>
</organism>
<keyword evidence="2" id="KW-0902">Two-component regulatory system</keyword>
<evidence type="ECO:0000313" key="8">
    <source>
        <dbReference type="EMBL" id="RZF22197.1"/>
    </source>
</evidence>
<evidence type="ECO:0000256" key="1">
    <source>
        <dbReference type="ARBA" id="ARBA00022553"/>
    </source>
</evidence>
<evidence type="ECO:0000256" key="5">
    <source>
        <dbReference type="ARBA" id="ARBA00023163"/>
    </source>
</evidence>
<comment type="caution">
    <text evidence="8">The sequence shown here is derived from an EMBL/GenBank/DDBJ whole genome shotgun (WGS) entry which is preliminary data.</text>
</comment>
<keyword evidence="4" id="KW-0238">DNA-binding</keyword>
<evidence type="ECO:0000259" key="7">
    <source>
        <dbReference type="PROSITE" id="PS50110"/>
    </source>
</evidence>
<evidence type="ECO:0000256" key="2">
    <source>
        <dbReference type="ARBA" id="ARBA00023012"/>
    </source>
</evidence>
<keyword evidence="3" id="KW-0805">Transcription regulation</keyword>
<dbReference type="SUPFAM" id="SSF52172">
    <property type="entry name" value="CheY-like"/>
    <property type="match status" value="1"/>
</dbReference>
<reference evidence="9" key="1">
    <citation type="journal article" date="2019" name="Int. J. Syst. Evol. Microbiol.">
        <title>Halobacteriovorax valvorus sp. nov., a novel prokaryotic predator isolated from coastal seawater of China.</title>
        <authorList>
            <person name="Chen M.-X."/>
        </authorList>
    </citation>
    <scope>NUCLEOTIDE SEQUENCE [LARGE SCALE GENOMIC DNA]</scope>
    <source>
        <strain evidence="9">BL9</strain>
    </source>
</reference>
<keyword evidence="1 6" id="KW-0597">Phosphoprotein</keyword>
<dbReference type="InterPro" id="IPR001789">
    <property type="entry name" value="Sig_transdc_resp-reg_receiver"/>
</dbReference>